<organism evidence="1 2">
    <name type="scientific">Guyanagaster necrorhizus</name>
    <dbReference type="NCBI Taxonomy" id="856835"/>
    <lineage>
        <taxon>Eukaryota</taxon>
        <taxon>Fungi</taxon>
        <taxon>Dikarya</taxon>
        <taxon>Basidiomycota</taxon>
        <taxon>Agaricomycotina</taxon>
        <taxon>Agaricomycetes</taxon>
        <taxon>Agaricomycetidae</taxon>
        <taxon>Agaricales</taxon>
        <taxon>Marasmiineae</taxon>
        <taxon>Physalacriaceae</taxon>
        <taxon>Guyanagaster</taxon>
    </lineage>
</organism>
<gene>
    <name evidence="1" type="ORF">BT62DRAFT_959948</name>
</gene>
<dbReference type="Proteomes" id="UP000812287">
    <property type="component" value="Unassembled WGS sequence"/>
</dbReference>
<evidence type="ECO:0000313" key="2">
    <source>
        <dbReference type="Proteomes" id="UP000812287"/>
    </source>
</evidence>
<dbReference type="GeneID" id="66110821"/>
<name>A0A9P7W667_9AGAR</name>
<accession>A0A9P7W667</accession>
<sequence length="164" mass="18921">MGRPSGRLPPIDLHYWNPDPDTEVPIHIMVTRISGFTDLRDLHWKLVWAVKTVEKDKDVQIFHRRLEVVQEIGFNHLTNWGAVTQVETTSSKRFNPRKVITTMNLAQRKELEKIAARVRVEEPDGVWNCQDWIVTVLQQAEQAGLITKNEWTAAVTWAKNGGEE</sequence>
<protein>
    <submittedName>
        <fullName evidence="1">Uncharacterized protein</fullName>
    </submittedName>
</protein>
<evidence type="ECO:0000313" key="1">
    <source>
        <dbReference type="EMBL" id="KAG7451991.1"/>
    </source>
</evidence>
<proteinExistence type="predicted"/>
<dbReference type="AlphaFoldDB" id="A0A9P7W667"/>
<comment type="caution">
    <text evidence="1">The sequence shown here is derived from an EMBL/GenBank/DDBJ whole genome shotgun (WGS) entry which is preliminary data.</text>
</comment>
<dbReference type="OrthoDB" id="37659at2759"/>
<reference evidence="1" key="1">
    <citation type="submission" date="2020-11" db="EMBL/GenBank/DDBJ databases">
        <title>Adaptations for nitrogen fixation in a non-lichenized fungal sporocarp promotes dispersal by wood-feeding termites.</title>
        <authorList>
            <consortium name="DOE Joint Genome Institute"/>
            <person name="Koch R.A."/>
            <person name="Yoon G."/>
            <person name="Arayal U."/>
            <person name="Lail K."/>
            <person name="Amirebrahimi M."/>
            <person name="Labutti K."/>
            <person name="Lipzen A."/>
            <person name="Riley R."/>
            <person name="Barry K."/>
            <person name="Henrissat B."/>
            <person name="Grigoriev I.V."/>
            <person name="Herr J.R."/>
            <person name="Aime M.C."/>
        </authorList>
    </citation>
    <scope>NUCLEOTIDE SEQUENCE</scope>
    <source>
        <strain evidence="1">MCA 3950</strain>
    </source>
</reference>
<dbReference type="RefSeq" id="XP_043045491.1">
    <property type="nucleotide sequence ID" value="XM_043188524.1"/>
</dbReference>
<keyword evidence="2" id="KW-1185">Reference proteome</keyword>
<dbReference type="EMBL" id="MU250524">
    <property type="protein sequence ID" value="KAG7451991.1"/>
    <property type="molecule type" value="Genomic_DNA"/>
</dbReference>